<proteinExistence type="predicted"/>
<gene>
    <name evidence="1" type="ORF">NT6N_24650</name>
</gene>
<accession>A0AAT9FN58</accession>
<evidence type="ECO:0000313" key="1">
    <source>
        <dbReference type="EMBL" id="BDS07425.1"/>
    </source>
</evidence>
<reference evidence="1" key="1">
    <citation type="submission" date="2024-07" db="EMBL/GenBank/DDBJ databases">
        <title>Complete genome sequence of Verrucomicrobiaceae bacterium NT6N.</title>
        <authorList>
            <person name="Huang C."/>
            <person name="Takami H."/>
            <person name="Hamasaki K."/>
        </authorList>
    </citation>
    <scope>NUCLEOTIDE SEQUENCE</scope>
    <source>
        <strain evidence="1">NT6N</strain>
    </source>
</reference>
<protein>
    <submittedName>
        <fullName evidence="1">Uncharacterized protein</fullName>
    </submittedName>
</protein>
<sequence>MRLTRRFIRRDTVRSQKLLRAKDVNGCKSGLHGAVELYVRQE</sequence>
<organism evidence="1">
    <name type="scientific">Oceaniferula spumae</name>
    <dbReference type="NCBI Taxonomy" id="2979115"/>
    <lineage>
        <taxon>Bacteria</taxon>
        <taxon>Pseudomonadati</taxon>
        <taxon>Verrucomicrobiota</taxon>
        <taxon>Verrucomicrobiia</taxon>
        <taxon>Verrucomicrobiales</taxon>
        <taxon>Verrucomicrobiaceae</taxon>
        <taxon>Oceaniferula</taxon>
    </lineage>
</organism>
<name>A0AAT9FN58_9BACT</name>
<dbReference type="KEGG" id="osu:NT6N_24650"/>
<dbReference type="AlphaFoldDB" id="A0AAT9FN58"/>
<dbReference type="EMBL" id="AP026866">
    <property type="protein sequence ID" value="BDS07425.1"/>
    <property type="molecule type" value="Genomic_DNA"/>
</dbReference>